<evidence type="ECO:0000313" key="9">
    <source>
        <dbReference type="Proteomes" id="UP001235849"/>
    </source>
</evidence>
<feature type="region of interest" description="Disordered" evidence="7">
    <location>
        <begin position="1"/>
        <end position="80"/>
    </location>
</feature>
<keyword evidence="6" id="KW-0175">Coiled coil</keyword>
<protein>
    <recommendedName>
        <fullName evidence="3 4">Protein GrpE</fullName>
    </recommendedName>
    <alternativeName>
        <fullName evidence="3">HSP-70 cofactor</fullName>
    </alternativeName>
</protein>
<feature type="compositionally biased region" description="Polar residues" evidence="7">
    <location>
        <begin position="61"/>
        <end position="70"/>
    </location>
</feature>
<keyword evidence="3 4" id="KW-0346">Stress response</keyword>
<dbReference type="PANTHER" id="PTHR21237:SF23">
    <property type="entry name" value="GRPE PROTEIN HOMOLOG, MITOCHONDRIAL"/>
    <property type="match status" value="1"/>
</dbReference>
<dbReference type="NCBIfam" id="NF010738">
    <property type="entry name" value="PRK14140.1"/>
    <property type="match status" value="1"/>
</dbReference>
<comment type="similarity">
    <text evidence="1 3 5">Belongs to the GrpE family.</text>
</comment>
<dbReference type="CDD" id="cd00446">
    <property type="entry name" value="GrpE"/>
    <property type="match status" value="1"/>
</dbReference>
<evidence type="ECO:0000313" key="8">
    <source>
        <dbReference type="EMBL" id="MDJ1177150.1"/>
    </source>
</evidence>
<feature type="region of interest" description="Disordered" evidence="7">
    <location>
        <begin position="244"/>
        <end position="276"/>
    </location>
</feature>
<dbReference type="InterPro" id="IPR000740">
    <property type="entry name" value="GrpE"/>
</dbReference>
<feature type="coiled-coil region" evidence="6">
    <location>
        <begin position="93"/>
        <end position="120"/>
    </location>
</feature>
<feature type="compositionally biased region" description="Acidic residues" evidence="7">
    <location>
        <begin position="248"/>
        <end position="276"/>
    </location>
</feature>
<dbReference type="Proteomes" id="UP001235849">
    <property type="component" value="Unassembled WGS sequence"/>
</dbReference>
<dbReference type="PANTHER" id="PTHR21237">
    <property type="entry name" value="GRPE PROTEIN"/>
    <property type="match status" value="1"/>
</dbReference>
<gene>
    <name evidence="3 8" type="primary">grpE</name>
    <name evidence="8" type="ORF">PMG25_23945</name>
</gene>
<dbReference type="Gene3D" id="3.90.20.20">
    <property type="match status" value="1"/>
</dbReference>
<comment type="caution">
    <text evidence="8">The sequence shown here is derived from an EMBL/GenBank/DDBJ whole genome shotgun (WGS) entry which is preliminary data.</text>
</comment>
<accession>A0ABT7BD80</accession>
<proteinExistence type="inferred from homology"/>
<dbReference type="Pfam" id="PF01025">
    <property type="entry name" value="GrpE"/>
    <property type="match status" value="1"/>
</dbReference>
<sequence>MDESKPVENPQSPTPEDPLHQAEQEANASGVDLETPRDRIPSDRMEKDADPVEVVEDEAAQATQDATSAPSPTPDPVAHEADVAQAALLAEVLASKESELATLKQSYDEVKAQYQRLGADFDNFRKRTQKEKGDLEDQTKCKTLQELLPVVDNFERARSHIKPQNEGEMTIHKSYQSVYKQLVDCLKRIGVSPMRAEGKEFDPNLHEAVMREATSEYPEGTVTEELMRGYLLNDRVLRHAMVKVASAPEEEAEPEPPVEEEASEPSSEPEAENTES</sequence>
<keyword evidence="2 3" id="KW-0143">Chaperone</keyword>
<dbReference type="SUPFAM" id="SSF58014">
    <property type="entry name" value="Coiled-coil domain of nucleotide exchange factor GrpE"/>
    <property type="match status" value="1"/>
</dbReference>
<evidence type="ECO:0000256" key="4">
    <source>
        <dbReference type="RuleBase" id="RU000639"/>
    </source>
</evidence>
<evidence type="ECO:0000256" key="3">
    <source>
        <dbReference type="HAMAP-Rule" id="MF_01151"/>
    </source>
</evidence>
<dbReference type="InterPro" id="IPR013805">
    <property type="entry name" value="GrpE_CC"/>
</dbReference>
<dbReference type="PRINTS" id="PR00773">
    <property type="entry name" value="GRPEPROTEIN"/>
</dbReference>
<dbReference type="NCBIfam" id="NF010741">
    <property type="entry name" value="PRK14143.1"/>
    <property type="match status" value="1"/>
</dbReference>
<reference evidence="8 9" key="1">
    <citation type="submission" date="2023-01" db="EMBL/GenBank/DDBJ databases">
        <title>Novel diversity within Roseofilum (Cyanobacteria; Desertifilaceae) from marine benthic mats with descriptions of four novel species.</title>
        <authorList>
            <person name="Wang Y."/>
            <person name="Berthold D.E."/>
            <person name="Hu J."/>
            <person name="Lefler F.W."/>
            <person name="Laughinghouse H.D. IV."/>
        </authorList>
    </citation>
    <scope>NUCLEOTIDE SEQUENCE [LARGE SCALE GENOMIC DNA]</scope>
    <source>
        <strain evidence="8 9">BLCC-M114</strain>
    </source>
</reference>
<feature type="compositionally biased region" description="Basic and acidic residues" evidence="7">
    <location>
        <begin position="34"/>
        <end position="50"/>
    </location>
</feature>
<name>A0ABT7BD80_9CYAN</name>
<evidence type="ECO:0000256" key="7">
    <source>
        <dbReference type="SAM" id="MobiDB-lite"/>
    </source>
</evidence>
<evidence type="ECO:0000256" key="1">
    <source>
        <dbReference type="ARBA" id="ARBA00009054"/>
    </source>
</evidence>
<dbReference type="HAMAP" id="MF_01151">
    <property type="entry name" value="GrpE"/>
    <property type="match status" value="1"/>
</dbReference>
<dbReference type="SUPFAM" id="SSF51064">
    <property type="entry name" value="Head domain of nucleotide exchange factor GrpE"/>
    <property type="match status" value="1"/>
</dbReference>
<organism evidence="8 9">
    <name type="scientific">Roseofilum capinflatum BLCC-M114</name>
    <dbReference type="NCBI Taxonomy" id="3022440"/>
    <lineage>
        <taxon>Bacteria</taxon>
        <taxon>Bacillati</taxon>
        <taxon>Cyanobacteriota</taxon>
        <taxon>Cyanophyceae</taxon>
        <taxon>Desertifilales</taxon>
        <taxon>Desertifilaceae</taxon>
        <taxon>Roseofilum</taxon>
        <taxon>Roseofilum capinflatum</taxon>
    </lineage>
</organism>
<dbReference type="InterPro" id="IPR009012">
    <property type="entry name" value="GrpE_head"/>
</dbReference>
<evidence type="ECO:0000256" key="5">
    <source>
        <dbReference type="RuleBase" id="RU004478"/>
    </source>
</evidence>
<comment type="function">
    <text evidence="3 4">Participates actively in the response to hyperosmotic and heat shock by preventing the aggregation of stress-denatured proteins, in association with DnaK and GrpE. It is the nucleotide exchange factor for DnaK and may function as a thermosensor. Unfolded proteins bind initially to DnaJ; upon interaction with the DnaJ-bound protein, DnaK hydrolyzes its bound ATP, resulting in the formation of a stable complex. GrpE releases ADP from DnaK; ATP binding to DnaK triggers the release of the substrate protein, thus completing the reaction cycle. Several rounds of ATP-dependent interactions between DnaJ, DnaK and GrpE are required for fully efficient folding.</text>
</comment>
<dbReference type="EMBL" id="JAQOSO010000120">
    <property type="protein sequence ID" value="MDJ1177150.1"/>
    <property type="molecule type" value="Genomic_DNA"/>
</dbReference>
<dbReference type="Gene3D" id="2.30.22.10">
    <property type="entry name" value="Head domain of nucleotide exchange factor GrpE"/>
    <property type="match status" value="1"/>
</dbReference>
<evidence type="ECO:0000256" key="2">
    <source>
        <dbReference type="ARBA" id="ARBA00023186"/>
    </source>
</evidence>
<evidence type="ECO:0000256" key="6">
    <source>
        <dbReference type="SAM" id="Coils"/>
    </source>
</evidence>
<comment type="subcellular location">
    <subcellularLocation>
        <location evidence="3">Cytoplasm</location>
    </subcellularLocation>
</comment>
<comment type="subunit">
    <text evidence="3">Homodimer.</text>
</comment>
<keyword evidence="9" id="KW-1185">Reference proteome</keyword>
<dbReference type="PROSITE" id="PS01071">
    <property type="entry name" value="GRPE"/>
    <property type="match status" value="1"/>
</dbReference>
<keyword evidence="3" id="KW-0963">Cytoplasm</keyword>